<dbReference type="Gene3D" id="3.40.710.10">
    <property type="entry name" value="DD-peptidase/beta-lactamase superfamily"/>
    <property type="match status" value="1"/>
</dbReference>
<reference evidence="3 4" key="1">
    <citation type="submission" date="2019-11" db="EMBL/GenBank/DDBJ databases">
        <title>Whole Genome Sequencing and Comparative Genomic Analyses of Lysinibacillus pakistanensis LZH-9, a Halotolerant Strain with Excellent COD Removal Capability.</title>
        <authorList>
            <person name="Zhou H."/>
        </authorList>
    </citation>
    <scope>NUCLEOTIDE SEQUENCE [LARGE SCALE GENOMIC DNA]</scope>
    <source>
        <strain evidence="3 4">LZH-9</strain>
    </source>
</reference>
<dbReference type="Proteomes" id="UP000373269">
    <property type="component" value="Chromosome"/>
</dbReference>
<dbReference type="Pfam" id="PF00144">
    <property type="entry name" value="Beta-lactamase"/>
    <property type="match status" value="1"/>
</dbReference>
<dbReference type="InterPro" id="IPR012338">
    <property type="entry name" value="Beta-lactam/transpept-like"/>
</dbReference>
<name>A0ABX6DJ10_9BACI</name>
<dbReference type="InterPro" id="IPR001466">
    <property type="entry name" value="Beta-lactam-related"/>
</dbReference>
<feature type="transmembrane region" description="Helical" evidence="1">
    <location>
        <begin position="470"/>
        <end position="492"/>
    </location>
</feature>
<gene>
    <name evidence="3" type="ORF">GDS87_20300</name>
</gene>
<dbReference type="EMBL" id="CP045835">
    <property type="protein sequence ID" value="QGG53099.1"/>
    <property type="molecule type" value="Genomic_DNA"/>
</dbReference>
<organism evidence="3 4">
    <name type="scientific">Lysinibacillus pakistanensis</name>
    <dbReference type="NCBI Taxonomy" id="759811"/>
    <lineage>
        <taxon>Bacteria</taxon>
        <taxon>Bacillati</taxon>
        <taxon>Bacillota</taxon>
        <taxon>Bacilli</taxon>
        <taxon>Bacillales</taxon>
        <taxon>Bacillaceae</taxon>
        <taxon>Lysinibacillus</taxon>
    </lineage>
</organism>
<feature type="domain" description="Beta-lactamase-related" evidence="2">
    <location>
        <begin position="46"/>
        <end position="354"/>
    </location>
</feature>
<evidence type="ECO:0000313" key="3">
    <source>
        <dbReference type="EMBL" id="QGG53099.1"/>
    </source>
</evidence>
<dbReference type="PANTHER" id="PTHR46825:SF9">
    <property type="entry name" value="BETA-LACTAMASE-RELATED DOMAIN-CONTAINING PROTEIN"/>
    <property type="match status" value="1"/>
</dbReference>
<evidence type="ECO:0000259" key="2">
    <source>
        <dbReference type="Pfam" id="PF00144"/>
    </source>
</evidence>
<evidence type="ECO:0000313" key="4">
    <source>
        <dbReference type="Proteomes" id="UP000373269"/>
    </source>
</evidence>
<sequence length="507" mass="57390">MGGSMIKKIVVLMICILCILLFTSTDKFSATISDRDQKIKQIEVEIENNMKTHDIPGMAFALVDSNGIVYSKGFGTLDIREDTQQIDENTNFNLGSLSKVFTTIAIMQLQEKGLLRIEDPVVNYLPWFKTRDALMSYQITIKHLLNHSSGLPSRLNVHDVKSVDQQEIKIQISDKLRNVMLVAKPGETFEYTNMNTDLLQIIIEEVSDVPFTKYMDENIFKPLGMNRTGYFTFDDQQLSNTAIGHRYHWGKIKPFKEKLVYATSSSAGLSSNATDLSKFMMCLLNEGETPMGNLIRSNSINEVFRANKYGIGYNWYIYPQNMYMEGGLPGFTSTMVLNSDKSFGLVLLSNSKQDITFHSGFNLFRIVEGGTPKPLLGEDFPKVKSAAKIILSITMFICTILVYVVGATFYNLAKGRHTVTFVKPIFNKICMMILLLALYFGVMYYIYVLFPYYVGVPSLFDFQKEPDVTSGLIILSIMYTSLSFVLFLKILIIQKVKLSKTPIKLSC</sequence>
<feature type="transmembrane region" description="Helical" evidence="1">
    <location>
        <begin position="389"/>
        <end position="413"/>
    </location>
</feature>
<evidence type="ECO:0000256" key="1">
    <source>
        <dbReference type="SAM" id="Phobius"/>
    </source>
</evidence>
<proteinExistence type="predicted"/>
<keyword evidence="1" id="KW-1133">Transmembrane helix</keyword>
<feature type="transmembrane region" description="Helical" evidence="1">
    <location>
        <begin position="425"/>
        <end position="450"/>
    </location>
</feature>
<dbReference type="InterPro" id="IPR050491">
    <property type="entry name" value="AmpC-like"/>
</dbReference>
<keyword evidence="1" id="KW-0472">Membrane</keyword>
<keyword evidence="4" id="KW-1185">Reference proteome</keyword>
<dbReference type="PANTHER" id="PTHR46825">
    <property type="entry name" value="D-ALANYL-D-ALANINE-CARBOXYPEPTIDASE/ENDOPEPTIDASE AMPH"/>
    <property type="match status" value="1"/>
</dbReference>
<dbReference type="GO" id="GO:0016787">
    <property type="term" value="F:hydrolase activity"/>
    <property type="evidence" value="ECO:0007669"/>
    <property type="project" value="UniProtKB-KW"/>
</dbReference>
<dbReference type="SUPFAM" id="SSF56601">
    <property type="entry name" value="beta-lactamase/transpeptidase-like"/>
    <property type="match status" value="1"/>
</dbReference>
<keyword evidence="1" id="KW-0812">Transmembrane</keyword>
<keyword evidence="3" id="KW-0378">Hydrolase</keyword>
<accession>A0ABX6DJ10</accession>
<protein>
    <submittedName>
        <fullName evidence="3">Serine hydrolase</fullName>
    </submittedName>
</protein>